<dbReference type="EMBL" id="ADZX01000214">
    <property type="protein sequence ID" value="EFK97408.1"/>
    <property type="molecule type" value="Genomic_DNA"/>
</dbReference>
<dbReference type="SUPFAM" id="SSF74982">
    <property type="entry name" value="Small protein B (SmpB)"/>
    <property type="match status" value="1"/>
</dbReference>
<keyword evidence="1" id="KW-0963">Cytoplasm</keyword>
<reference evidence="3" key="2">
    <citation type="journal article" date="2011" name="Microb. Ecol.">
        <title>Taxonomic and Functional Metagenomic Profiling of the Microbial Community in the Anoxic Sediment of a Sub-saline Shallow Lake (Laguna de Carrizo, Central Spain).</title>
        <authorList>
            <person name="Ferrer M."/>
            <person name="Guazzaroni M.E."/>
            <person name="Richter M."/>
            <person name="Garcia-Salamanca A."/>
            <person name="Yarza P."/>
            <person name="Suarez-Suarez A."/>
            <person name="Solano J."/>
            <person name="Alcaide M."/>
            <person name="van Dillewijn P."/>
            <person name="Molina-Henares M.A."/>
            <person name="Lopez-Cortes N."/>
            <person name="Al-Ramahi Y."/>
            <person name="Guerrero C."/>
            <person name="Acosta A."/>
            <person name="de Eugenio L.I."/>
            <person name="Martinez V."/>
            <person name="Marques S."/>
            <person name="Rojo F."/>
            <person name="Santero E."/>
            <person name="Genilloud O."/>
            <person name="Perez-Perez J."/>
            <person name="Rossello-Mora R."/>
            <person name="Ramos J.L."/>
        </authorList>
    </citation>
    <scope>NUCLEOTIDE SEQUENCE</scope>
</reference>
<comment type="caution">
    <text evidence="3">The sequence shown here is derived from an EMBL/GenBank/DDBJ whole genome shotgun (WGS) entry which is preliminary data.</text>
</comment>
<dbReference type="GO" id="GO:0070930">
    <property type="term" value="P:trans-translation-dependent protein tagging"/>
    <property type="evidence" value="ECO:0007669"/>
    <property type="project" value="TreeGrafter"/>
</dbReference>
<dbReference type="GO" id="GO:0005829">
    <property type="term" value="C:cytosol"/>
    <property type="evidence" value="ECO:0007669"/>
    <property type="project" value="TreeGrafter"/>
</dbReference>
<keyword evidence="2" id="KW-0694">RNA-binding</keyword>
<dbReference type="Pfam" id="PF01668">
    <property type="entry name" value="SmpB"/>
    <property type="match status" value="1"/>
</dbReference>
<accession>D9PGA6</accession>
<dbReference type="NCBIfam" id="TIGR00086">
    <property type="entry name" value="smpB"/>
    <property type="match status" value="1"/>
</dbReference>
<protein>
    <submittedName>
        <fullName evidence="3">SmpB protein</fullName>
    </submittedName>
</protein>
<dbReference type="NCBIfam" id="NF003843">
    <property type="entry name" value="PRK05422.1"/>
    <property type="match status" value="1"/>
</dbReference>
<proteinExistence type="inferred from homology"/>
<organism evidence="3">
    <name type="scientific">sediment metagenome</name>
    <dbReference type="NCBI Taxonomy" id="749907"/>
    <lineage>
        <taxon>unclassified sequences</taxon>
        <taxon>metagenomes</taxon>
        <taxon>ecological metagenomes</taxon>
    </lineage>
</organism>
<evidence type="ECO:0000313" key="3">
    <source>
        <dbReference type="EMBL" id="EFK97408.1"/>
    </source>
</evidence>
<sequence length="129" mass="14985">MILIKNKKATINYEILDKYTAGIVLFGFEVKSLKAQQGSFADSFISIRNSEAFLKSFYIPPYQVKNTPEGYDKYRDRKLLLNKKELKILEKKLKESRLTLIPLEFILVGNGKIKLEFALSRGLKKHDKR</sequence>
<dbReference type="PROSITE" id="PS01317">
    <property type="entry name" value="SSRP"/>
    <property type="match status" value="1"/>
</dbReference>
<evidence type="ECO:0000256" key="1">
    <source>
        <dbReference type="ARBA" id="ARBA00022490"/>
    </source>
</evidence>
<dbReference type="PANTHER" id="PTHR30308">
    <property type="entry name" value="TMRNA-BINDING COMPONENT OF TRANS-TRANSLATION TAGGING COMPLEX"/>
    <property type="match status" value="1"/>
</dbReference>
<evidence type="ECO:0000256" key="2">
    <source>
        <dbReference type="ARBA" id="ARBA00022884"/>
    </source>
</evidence>
<dbReference type="PANTHER" id="PTHR30308:SF2">
    <property type="entry name" value="SSRA-BINDING PROTEIN"/>
    <property type="match status" value="1"/>
</dbReference>
<name>D9PGA6_9ZZZZ</name>
<dbReference type="InterPro" id="IPR020081">
    <property type="entry name" value="SsrA-bd_prot_CS"/>
</dbReference>
<dbReference type="Gene3D" id="2.40.280.10">
    <property type="match status" value="1"/>
</dbReference>
<dbReference type="GO" id="GO:0003723">
    <property type="term" value="F:RNA binding"/>
    <property type="evidence" value="ECO:0007669"/>
    <property type="project" value="UniProtKB-KW"/>
</dbReference>
<dbReference type="InterPro" id="IPR023620">
    <property type="entry name" value="SmpB"/>
</dbReference>
<gene>
    <name evidence="3" type="ORF">LDC_0553</name>
</gene>
<dbReference type="HAMAP" id="MF_00023">
    <property type="entry name" value="SmpB"/>
    <property type="match status" value="1"/>
</dbReference>
<reference evidence="3" key="1">
    <citation type="submission" date="2010-07" db="EMBL/GenBank/DDBJ databases">
        <authorList>
            <consortium name="CONSOLIDER consortium CSD2007-00005"/>
            <person name="Guazzaroni M.-E."/>
            <person name="Richter M."/>
            <person name="Garcia-Salamanca A."/>
            <person name="Yarza P."/>
            <person name="Ferrer M."/>
        </authorList>
    </citation>
    <scope>NUCLEOTIDE SEQUENCE</scope>
</reference>
<dbReference type="InterPro" id="IPR000037">
    <property type="entry name" value="SsrA-bd_prot"/>
</dbReference>
<feature type="non-terminal residue" evidence="3">
    <location>
        <position position="129"/>
    </location>
</feature>
<dbReference type="AlphaFoldDB" id="D9PGA6"/>